<evidence type="ECO:0000313" key="11">
    <source>
        <dbReference type="Proteomes" id="UP000713985"/>
    </source>
</evidence>
<dbReference type="Gene3D" id="2.10.150.10">
    <property type="entry name" value="Urease, beta subunit"/>
    <property type="match status" value="1"/>
</dbReference>
<dbReference type="PANTHER" id="PTHR33569:SF1">
    <property type="entry name" value="UREASE"/>
    <property type="match status" value="1"/>
</dbReference>
<evidence type="ECO:0000313" key="9">
    <source>
        <dbReference type="Proteomes" id="UP000437970"/>
    </source>
</evidence>
<dbReference type="InterPro" id="IPR036461">
    <property type="entry name" value="Urease_betasu_sf"/>
</dbReference>
<evidence type="ECO:0000256" key="2">
    <source>
        <dbReference type="ARBA" id="ARBA00047778"/>
    </source>
</evidence>
<evidence type="ECO:0000313" key="5">
    <source>
        <dbReference type="EMBL" id="MQT27713.1"/>
    </source>
</evidence>
<dbReference type="GO" id="GO:0009039">
    <property type="term" value="F:urease activity"/>
    <property type="evidence" value="ECO:0007669"/>
    <property type="project" value="UniProtKB-UniRule"/>
</dbReference>
<evidence type="ECO:0000313" key="8">
    <source>
        <dbReference type="EMBL" id="MQU28940.1"/>
    </source>
</evidence>
<proteinExistence type="inferred from homology"/>
<dbReference type="GO" id="GO:0043419">
    <property type="term" value="P:urea catabolic process"/>
    <property type="evidence" value="ECO:0007669"/>
    <property type="project" value="UniProtKB-UniRule"/>
</dbReference>
<gene>
    <name evidence="3" type="primary">ureB</name>
    <name evidence="7" type="ORF">GHN41_21590</name>
    <name evidence="6" type="ORF">GHN86_20920</name>
    <name evidence="5" type="ORF">GHN94_18015</name>
    <name evidence="8" type="ORF">GHO29_20965</name>
</gene>
<protein>
    <recommendedName>
        <fullName evidence="3">Urease subunit beta</fullName>
        <ecNumber evidence="3">3.5.1.5</ecNumber>
    </recommendedName>
    <alternativeName>
        <fullName evidence="3">Urea amidohydrolase subunit beta</fullName>
    </alternativeName>
</protein>
<evidence type="ECO:0000256" key="1">
    <source>
        <dbReference type="ARBA" id="ARBA00022801"/>
    </source>
</evidence>
<dbReference type="InterPro" id="IPR050069">
    <property type="entry name" value="Urease_subunit"/>
</dbReference>
<comment type="similarity">
    <text evidence="3">Belongs to the urease beta subunit family.</text>
</comment>
<comment type="subunit">
    <text evidence="3">Heterotrimer of UreA (gamma), UreB (beta) and UreC (alpha) subunits. Three heterotrimers associate to form the active enzyme.</text>
</comment>
<dbReference type="InterPro" id="IPR002019">
    <property type="entry name" value="Urease_beta-like"/>
</dbReference>
<dbReference type="UniPathway" id="UPA00258">
    <property type="reaction ID" value="UER00370"/>
</dbReference>
<evidence type="ECO:0000256" key="4">
    <source>
        <dbReference type="SAM" id="MobiDB-lite"/>
    </source>
</evidence>
<dbReference type="EMBL" id="WIWC01000050">
    <property type="protein sequence ID" value="MQT82507.1"/>
    <property type="molecule type" value="Genomic_DNA"/>
</dbReference>
<dbReference type="GO" id="GO:0035550">
    <property type="term" value="C:urease complex"/>
    <property type="evidence" value="ECO:0007669"/>
    <property type="project" value="InterPro"/>
</dbReference>
<dbReference type="SUPFAM" id="SSF51278">
    <property type="entry name" value="Urease, beta-subunit"/>
    <property type="match status" value="1"/>
</dbReference>
<dbReference type="CDD" id="cd00407">
    <property type="entry name" value="Urease_beta"/>
    <property type="match status" value="1"/>
</dbReference>
<dbReference type="HAMAP" id="MF_01954">
    <property type="entry name" value="Urease_beta"/>
    <property type="match status" value="1"/>
</dbReference>
<organism evidence="6">
    <name type="scientific">Pseudomonas helleri</name>
    <dbReference type="NCBI Taxonomy" id="1608996"/>
    <lineage>
        <taxon>Bacteria</taxon>
        <taxon>Pseudomonadati</taxon>
        <taxon>Pseudomonadota</taxon>
        <taxon>Gammaproteobacteria</taxon>
        <taxon>Pseudomonadales</taxon>
        <taxon>Pseudomonadaceae</taxon>
        <taxon>Pseudomonas</taxon>
    </lineage>
</organism>
<sequence length="175" mass="19133">MSTKKPAAPEKNASPHQDTHPAHHIPHAKNPGGVHTGDEANVPLGGTIYASTPITFNEDRPSIKVKVRNTGDRPIQVGSHFHFFEANRALAFDREAAYGKRLNITATTAIRFEPGDEIEVSLVPYGGKQTLYGFNNLVDGWAPQSSVSGKERPEKLQAIQRAVERGFKFNTPPAK</sequence>
<comment type="caution">
    <text evidence="6">The sequence shown here is derived from an EMBL/GenBank/DDBJ whole genome shotgun (WGS) entry which is preliminary data.</text>
</comment>
<evidence type="ECO:0000313" key="7">
    <source>
        <dbReference type="EMBL" id="MQU19018.1"/>
    </source>
</evidence>
<dbReference type="EMBL" id="WIWP01000041">
    <property type="protein sequence ID" value="MQT27713.1"/>
    <property type="molecule type" value="Genomic_DNA"/>
</dbReference>
<dbReference type="AlphaFoldDB" id="A0A6A7Z3X0"/>
<dbReference type="EC" id="3.5.1.5" evidence="3"/>
<dbReference type="NCBIfam" id="NF009682">
    <property type="entry name" value="PRK13203.1"/>
    <property type="match status" value="1"/>
</dbReference>
<keyword evidence="3" id="KW-0963">Cytoplasm</keyword>
<dbReference type="EMBL" id="WIVT01000040">
    <property type="protein sequence ID" value="MQU19018.1"/>
    <property type="molecule type" value="Genomic_DNA"/>
</dbReference>
<feature type="region of interest" description="Disordered" evidence="4">
    <location>
        <begin position="1"/>
        <end position="40"/>
    </location>
</feature>
<comment type="subcellular location">
    <subcellularLocation>
        <location evidence="3">Cytoplasm</location>
    </subcellularLocation>
</comment>
<dbReference type="Pfam" id="PF00699">
    <property type="entry name" value="Urease_beta"/>
    <property type="match status" value="1"/>
</dbReference>
<reference evidence="9 10" key="1">
    <citation type="submission" date="2019-10" db="EMBL/GenBank/DDBJ databases">
        <title>Evaluation of single-gene subtyping targets for Pseudomonas.</title>
        <authorList>
            <person name="Reichler S.J."/>
            <person name="Orsi R.H."/>
            <person name="Wiedmann M."/>
            <person name="Martin N.H."/>
            <person name="Murphy S.I."/>
        </authorList>
    </citation>
    <scope>NUCLEOTIDE SEQUENCE</scope>
    <source>
        <strain evidence="5 11">FSL R10-0802</strain>
        <strain evidence="7 10">FSL R10-1594</strain>
        <strain evidence="8 9">FSL R10-1984</strain>
        <strain evidence="6">FSL R10-2339</strain>
    </source>
</reference>
<dbReference type="EMBL" id="WIVW01000044">
    <property type="protein sequence ID" value="MQU28940.1"/>
    <property type="molecule type" value="Genomic_DNA"/>
</dbReference>
<dbReference type="OrthoDB" id="9797217at2"/>
<comment type="pathway">
    <text evidence="3">Nitrogen metabolism; urea degradation; CO(2) and NH(3) from urea (urease route): step 1/1.</text>
</comment>
<evidence type="ECO:0000256" key="3">
    <source>
        <dbReference type="HAMAP-Rule" id="MF_01954"/>
    </source>
</evidence>
<keyword evidence="1 3" id="KW-0378">Hydrolase</keyword>
<dbReference type="Proteomes" id="UP000713985">
    <property type="component" value="Unassembled WGS sequence"/>
</dbReference>
<dbReference type="RefSeq" id="WP_153381993.1">
    <property type="nucleotide sequence ID" value="NZ_JBITTT010000015.1"/>
</dbReference>
<dbReference type="PANTHER" id="PTHR33569">
    <property type="entry name" value="UREASE"/>
    <property type="match status" value="1"/>
</dbReference>
<dbReference type="NCBIfam" id="TIGR00192">
    <property type="entry name" value="urease_beta"/>
    <property type="match status" value="1"/>
</dbReference>
<comment type="catalytic activity">
    <reaction evidence="2 3">
        <text>urea + 2 H2O + H(+) = hydrogencarbonate + 2 NH4(+)</text>
        <dbReference type="Rhea" id="RHEA:20557"/>
        <dbReference type="ChEBI" id="CHEBI:15377"/>
        <dbReference type="ChEBI" id="CHEBI:15378"/>
        <dbReference type="ChEBI" id="CHEBI:16199"/>
        <dbReference type="ChEBI" id="CHEBI:17544"/>
        <dbReference type="ChEBI" id="CHEBI:28938"/>
        <dbReference type="EC" id="3.5.1.5"/>
    </reaction>
</comment>
<dbReference type="Proteomes" id="UP000443000">
    <property type="component" value="Unassembled WGS sequence"/>
</dbReference>
<keyword evidence="11" id="KW-1185">Reference proteome</keyword>
<evidence type="ECO:0000313" key="6">
    <source>
        <dbReference type="EMBL" id="MQT82507.1"/>
    </source>
</evidence>
<accession>A0A6A7Z3X0</accession>
<evidence type="ECO:0000313" key="10">
    <source>
        <dbReference type="Proteomes" id="UP000443000"/>
    </source>
</evidence>
<dbReference type="Proteomes" id="UP000437970">
    <property type="component" value="Unassembled WGS sequence"/>
</dbReference>
<name>A0A6A7Z3X0_9PSED</name>